<gene>
    <name evidence="6" type="ORF">Sps_01636</name>
</gene>
<keyword evidence="2" id="KW-0175">Coiled coil</keyword>
<dbReference type="Gene3D" id="2.40.30.170">
    <property type="match status" value="1"/>
</dbReference>
<dbReference type="InterPro" id="IPR058637">
    <property type="entry name" value="YknX-like_C"/>
</dbReference>
<keyword evidence="7" id="KW-1185">Reference proteome</keyword>
<proteinExistence type="inferred from homology"/>
<dbReference type="AlphaFoldDB" id="A0A1S6HMP8"/>
<dbReference type="GO" id="GO:0015562">
    <property type="term" value="F:efflux transmembrane transporter activity"/>
    <property type="evidence" value="ECO:0007669"/>
    <property type="project" value="TreeGrafter"/>
</dbReference>
<dbReference type="NCBIfam" id="TIGR01730">
    <property type="entry name" value="RND_mfp"/>
    <property type="match status" value="1"/>
</dbReference>
<dbReference type="KEGG" id="spsw:Sps_01636"/>
<dbReference type="Gene3D" id="2.40.420.20">
    <property type="match status" value="1"/>
</dbReference>
<dbReference type="InterPro" id="IPR058792">
    <property type="entry name" value="Beta-barrel_RND_2"/>
</dbReference>
<dbReference type="Pfam" id="PF25973">
    <property type="entry name" value="BSH_CzcB"/>
    <property type="match status" value="1"/>
</dbReference>
<reference evidence="6 7" key="1">
    <citation type="submission" date="2016-03" db="EMBL/GenBank/DDBJ databases">
        <title>Complete genome sequence of Shewanella psychrophila WP2, a deep sea bacterium isolated from west Pacific sediment.</title>
        <authorList>
            <person name="Xu G."/>
            <person name="Jian H."/>
        </authorList>
    </citation>
    <scope>NUCLEOTIDE SEQUENCE [LARGE SCALE GENOMIC DNA]</scope>
    <source>
        <strain evidence="6 7">WP2</strain>
    </source>
</reference>
<dbReference type="Proteomes" id="UP000189545">
    <property type="component" value="Chromosome"/>
</dbReference>
<comment type="similarity">
    <text evidence="1">Belongs to the membrane fusion protein (MFP) (TC 8.A.1) family.</text>
</comment>
<dbReference type="SUPFAM" id="SSF111369">
    <property type="entry name" value="HlyD-like secretion proteins"/>
    <property type="match status" value="1"/>
</dbReference>
<dbReference type="InterPro" id="IPR006143">
    <property type="entry name" value="RND_pump_MFP"/>
</dbReference>
<dbReference type="GO" id="GO:1990281">
    <property type="term" value="C:efflux pump complex"/>
    <property type="evidence" value="ECO:0007669"/>
    <property type="project" value="TreeGrafter"/>
</dbReference>
<dbReference type="PANTHER" id="PTHR30469:SF38">
    <property type="entry name" value="HLYD FAMILY SECRETION PROTEIN"/>
    <property type="match status" value="1"/>
</dbReference>
<dbReference type="InterPro" id="IPR058647">
    <property type="entry name" value="BSH_CzcB-like"/>
</dbReference>
<dbReference type="STRING" id="225848.Sps_01636"/>
<dbReference type="RefSeq" id="WP_237158030.1">
    <property type="nucleotide sequence ID" value="NZ_CP014782.1"/>
</dbReference>
<dbReference type="Gene3D" id="1.10.287.470">
    <property type="entry name" value="Helix hairpin bin"/>
    <property type="match status" value="1"/>
</dbReference>
<name>A0A1S6HMP8_9GAMM</name>
<dbReference type="PANTHER" id="PTHR30469">
    <property type="entry name" value="MULTIDRUG RESISTANCE PROTEIN MDTA"/>
    <property type="match status" value="1"/>
</dbReference>
<feature type="domain" description="CzcB-like barrel-sandwich hybrid" evidence="4">
    <location>
        <begin position="84"/>
        <end position="210"/>
    </location>
</feature>
<evidence type="ECO:0000313" key="7">
    <source>
        <dbReference type="Proteomes" id="UP000189545"/>
    </source>
</evidence>
<evidence type="ECO:0000259" key="5">
    <source>
        <dbReference type="Pfam" id="PF25989"/>
    </source>
</evidence>
<dbReference type="Pfam" id="PF25954">
    <property type="entry name" value="Beta-barrel_RND_2"/>
    <property type="match status" value="1"/>
</dbReference>
<evidence type="ECO:0000259" key="4">
    <source>
        <dbReference type="Pfam" id="PF25973"/>
    </source>
</evidence>
<dbReference type="Gene3D" id="2.40.50.100">
    <property type="match status" value="1"/>
</dbReference>
<accession>A0A1S6HMP8</accession>
<evidence type="ECO:0000313" key="6">
    <source>
        <dbReference type="EMBL" id="AQS36801.1"/>
    </source>
</evidence>
<feature type="coiled-coil region" evidence="2">
    <location>
        <begin position="117"/>
        <end position="144"/>
    </location>
</feature>
<evidence type="ECO:0000259" key="3">
    <source>
        <dbReference type="Pfam" id="PF25954"/>
    </source>
</evidence>
<feature type="domain" description="YknX-like C-terminal permuted SH3-like" evidence="5">
    <location>
        <begin position="296"/>
        <end position="363"/>
    </location>
</feature>
<evidence type="ECO:0000256" key="1">
    <source>
        <dbReference type="ARBA" id="ARBA00009477"/>
    </source>
</evidence>
<evidence type="ECO:0000256" key="2">
    <source>
        <dbReference type="SAM" id="Coils"/>
    </source>
</evidence>
<protein>
    <submittedName>
        <fullName evidence="6">RND family efflux transporter, MFP subunit</fullName>
    </submittedName>
</protein>
<sequence>MDSLNTLANTQVTHSQKTGILTRPLNGFKFALPLLLVSVLSACSGEEPPKEEEKYAVPVETTTVIQGDVSSFYSTTATLEAPEEANVVTRIAGLIEAIEVEEGDRVTKGQLLAVIDAKRQRYDLARSQAEVEIIEQELNRLKKMGNREFISADSMAKLEYNLQAAIAKRDLAGLQVEESMVRSPIDGVIATRFVKKGNMAKEFDELFYIVNQDELHGIVHLPEQQLQSLRLGQDAQVFANKHSQDTVHAKVLRISPIVDAQSGTFKVTLSVPNDNAKLKAGMFTRVELRYDTHNNVITVPYNAVVNQDNQFALYVIDGTNVNRREVSLGYREADTVEIIAGIEPGEQIVIRGQQNLKDQSLVEVISALDLASVEK</sequence>
<dbReference type="Pfam" id="PF25989">
    <property type="entry name" value="YknX_C"/>
    <property type="match status" value="1"/>
</dbReference>
<dbReference type="EMBL" id="CP014782">
    <property type="protein sequence ID" value="AQS36801.1"/>
    <property type="molecule type" value="Genomic_DNA"/>
</dbReference>
<organism evidence="6 7">
    <name type="scientific">Shewanella psychrophila</name>
    <dbReference type="NCBI Taxonomy" id="225848"/>
    <lineage>
        <taxon>Bacteria</taxon>
        <taxon>Pseudomonadati</taxon>
        <taxon>Pseudomonadota</taxon>
        <taxon>Gammaproteobacteria</taxon>
        <taxon>Alteromonadales</taxon>
        <taxon>Shewanellaceae</taxon>
        <taxon>Shewanella</taxon>
    </lineage>
</organism>
<feature type="domain" description="CusB-like beta-barrel" evidence="3">
    <location>
        <begin position="219"/>
        <end position="289"/>
    </location>
</feature>